<dbReference type="Proteomes" id="UP000183940">
    <property type="component" value="Unassembled WGS sequence"/>
</dbReference>
<dbReference type="InterPro" id="IPR027417">
    <property type="entry name" value="P-loop_NTPase"/>
</dbReference>
<name>A0A1L9QWD8_9CYAN</name>
<evidence type="ECO:0000256" key="1">
    <source>
        <dbReference type="ARBA" id="ARBA00022679"/>
    </source>
</evidence>
<evidence type="ECO:0008006" key="4">
    <source>
        <dbReference type="Google" id="ProtNLM"/>
    </source>
</evidence>
<sequence length="302" mass="35407">MKKKVIFIMGIGRSGSTLVELMLGSHPKAFSLGEISKLPEILGKTQQNWAWASPGSTFWQDKFTETELRQLASGLSDHRLHQYLPLKVERTVREWLGNDQILNPYTILFSKTKADILTDSSKTVHWISNKLKAREFRQQEIDAYLVYNVRDGRAVLNSYLRLKKDTVEEISNRWVTLLKEYHEFYNQFPENKKVTVRYEELVSNPQEVIKSLCDWLNLEFSPDMVEYWKHDHHHIVGSRGTSALIAKYRGQTSRNLDSHGDYYQDPEFRIKLDLRWKNELSPENLQVFNAIAGNLNKPYEWD</sequence>
<dbReference type="PANTHER" id="PTHR12788:SF10">
    <property type="entry name" value="PROTEIN-TYROSINE SULFOTRANSFERASE"/>
    <property type="match status" value="1"/>
</dbReference>
<dbReference type="InterPro" id="IPR026634">
    <property type="entry name" value="TPST-like"/>
</dbReference>
<dbReference type="GO" id="GO:0008476">
    <property type="term" value="F:protein-tyrosine sulfotransferase activity"/>
    <property type="evidence" value="ECO:0007669"/>
    <property type="project" value="InterPro"/>
</dbReference>
<dbReference type="STRING" id="1925591.BI308_02690"/>
<dbReference type="PANTHER" id="PTHR12788">
    <property type="entry name" value="PROTEIN-TYROSINE SULFOTRANSFERASE 2"/>
    <property type="match status" value="1"/>
</dbReference>
<reference evidence="2" key="1">
    <citation type="submission" date="2016-10" db="EMBL/GenBank/DDBJ databases">
        <title>CRISPR-Cas defence system in Roseofilum reptotaenium: evidence of a bacteriophage-cyanobacterium arms race in the coral black band disease.</title>
        <authorList>
            <person name="Buerger P."/>
            <person name="Wood-Charlson E.M."/>
            <person name="Weynberg K.D."/>
            <person name="Willis B."/>
            <person name="Van Oppen M.J."/>
        </authorList>
    </citation>
    <scope>NUCLEOTIDE SEQUENCE [LARGE SCALE GENOMIC DNA]</scope>
    <source>
        <strain evidence="2">AO1-A</strain>
    </source>
</reference>
<accession>A0A1L9QWD8</accession>
<dbReference type="SUPFAM" id="SSF52540">
    <property type="entry name" value="P-loop containing nucleoside triphosphate hydrolases"/>
    <property type="match status" value="1"/>
</dbReference>
<evidence type="ECO:0000313" key="2">
    <source>
        <dbReference type="EMBL" id="OJJ26984.1"/>
    </source>
</evidence>
<keyword evidence="3" id="KW-1185">Reference proteome</keyword>
<protein>
    <recommendedName>
        <fullName evidence="4">Sulfotransferase family protein</fullName>
    </recommendedName>
</protein>
<organism evidence="2 3">
    <name type="scientific">Roseofilum reptotaenium AO1-A</name>
    <dbReference type="NCBI Taxonomy" id="1925591"/>
    <lineage>
        <taxon>Bacteria</taxon>
        <taxon>Bacillati</taxon>
        <taxon>Cyanobacteriota</taxon>
        <taxon>Cyanophyceae</taxon>
        <taxon>Desertifilales</taxon>
        <taxon>Desertifilaceae</taxon>
        <taxon>Roseofilum</taxon>
    </lineage>
</organism>
<gene>
    <name evidence="2" type="ORF">BI308_02690</name>
</gene>
<evidence type="ECO:0000313" key="3">
    <source>
        <dbReference type="Proteomes" id="UP000183940"/>
    </source>
</evidence>
<proteinExistence type="predicted"/>
<dbReference type="Pfam" id="PF13469">
    <property type="entry name" value="Sulfotransfer_3"/>
    <property type="match status" value="1"/>
</dbReference>
<dbReference type="Gene3D" id="3.40.50.300">
    <property type="entry name" value="P-loop containing nucleotide triphosphate hydrolases"/>
    <property type="match status" value="1"/>
</dbReference>
<comment type="caution">
    <text evidence="2">The sequence shown here is derived from an EMBL/GenBank/DDBJ whole genome shotgun (WGS) entry which is preliminary data.</text>
</comment>
<dbReference type="AlphaFoldDB" id="A0A1L9QWD8"/>
<dbReference type="EMBL" id="MLAW01000003">
    <property type="protein sequence ID" value="OJJ26984.1"/>
    <property type="molecule type" value="Genomic_DNA"/>
</dbReference>
<keyword evidence="1" id="KW-0808">Transferase</keyword>